<keyword evidence="2" id="KW-0472">Membrane</keyword>
<feature type="compositionally biased region" description="Polar residues" evidence="1">
    <location>
        <begin position="32"/>
        <end position="51"/>
    </location>
</feature>
<evidence type="ECO:0000256" key="2">
    <source>
        <dbReference type="SAM" id="Phobius"/>
    </source>
</evidence>
<feature type="region of interest" description="Disordered" evidence="1">
    <location>
        <begin position="32"/>
        <end position="58"/>
    </location>
</feature>
<proteinExistence type="predicted"/>
<sequence length="282" mass="32074">MFSIERRQTESAQCDKSSLISASTPVTSFIPITTNSSNLQDRSHYPSNRSAAYSDGPFSPPSSSASSSSCFAISGSARYSSNIVGFRRGADPQSFRCIRLPPADSSGGFMTASNTSRLSRTLAMKRRKRIGTRSLCKYDCRRLSSNQDSDTDISNNYSSNSDDEYDTFNGFTGYDVTKQHLPSDYPLQLLWRFCYCTLFCWFYQCHLWRSYFVLSILLFGGLSPALVMGEYPRVLIMVEKYADEKSSWEFHSRSSRQAEISRKTWNEYVLYKGAYEAIYWSI</sequence>
<dbReference type="WBParaSite" id="ASIM_0001764501-mRNA-1">
    <property type="protein sequence ID" value="ASIM_0001764501-mRNA-1"/>
    <property type="gene ID" value="ASIM_0001764501"/>
</dbReference>
<keyword evidence="2" id="KW-1133">Transmembrane helix</keyword>
<feature type="transmembrane region" description="Helical" evidence="2">
    <location>
        <begin position="210"/>
        <end position="227"/>
    </location>
</feature>
<organism evidence="5">
    <name type="scientific">Anisakis simplex</name>
    <name type="common">Herring worm</name>
    <dbReference type="NCBI Taxonomy" id="6269"/>
    <lineage>
        <taxon>Eukaryota</taxon>
        <taxon>Metazoa</taxon>
        <taxon>Ecdysozoa</taxon>
        <taxon>Nematoda</taxon>
        <taxon>Chromadorea</taxon>
        <taxon>Rhabditida</taxon>
        <taxon>Spirurina</taxon>
        <taxon>Ascaridomorpha</taxon>
        <taxon>Ascaridoidea</taxon>
        <taxon>Anisakidae</taxon>
        <taxon>Anisakis</taxon>
        <taxon>Anisakis simplex complex</taxon>
    </lineage>
</organism>
<evidence type="ECO:0000256" key="1">
    <source>
        <dbReference type="SAM" id="MobiDB-lite"/>
    </source>
</evidence>
<dbReference type="Proteomes" id="UP000267096">
    <property type="component" value="Unassembled WGS sequence"/>
</dbReference>
<dbReference type="AlphaFoldDB" id="A0A0M3K9K1"/>
<keyword evidence="4" id="KW-1185">Reference proteome</keyword>
<dbReference type="EMBL" id="UYRR01033681">
    <property type="protein sequence ID" value="VDK59349.1"/>
    <property type="molecule type" value="Genomic_DNA"/>
</dbReference>
<protein>
    <submittedName>
        <fullName evidence="5">SUN domain-containing protein</fullName>
    </submittedName>
</protein>
<accession>A0A0M3K9K1</accession>
<reference evidence="3 4" key="2">
    <citation type="submission" date="2018-11" db="EMBL/GenBank/DDBJ databases">
        <authorList>
            <consortium name="Pathogen Informatics"/>
        </authorList>
    </citation>
    <scope>NUCLEOTIDE SEQUENCE [LARGE SCALE GENOMIC DNA]</scope>
</reference>
<name>A0A0M3K9K1_ANISI</name>
<gene>
    <name evidence="3" type="ORF">ASIM_LOCUS17049</name>
</gene>
<reference evidence="5" key="1">
    <citation type="submission" date="2017-02" db="UniProtKB">
        <authorList>
            <consortium name="WormBaseParasite"/>
        </authorList>
    </citation>
    <scope>IDENTIFICATION</scope>
</reference>
<keyword evidence="2" id="KW-0812">Transmembrane</keyword>
<evidence type="ECO:0000313" key="4">
    <source>
        <dbReference type="Proteomes" id="UP000267096"/>
    </source>
</evidence>
<evidence type="ECO:0000313" key="3">
    <source>
        <dbReference type="EMBL" id="VDK59349.1"/>
    </source>
</evidence>
<evidence type="ECO:0000313" key="5">
    <source>
        <dbReference type="WBParaSite" id="ASIM_0001764501-mRNA-1"/>
    </source>
</evidence>